<comment type="caution">
    <text evidence="2">The sequence shown here is derived from an EMBL/GenBank/DDBJ whole genome shotgun (WGS) entry which is preliminary data.</text>
</comment>
<dbReference type="Proteomes" id="UP000463224">
    <property type="component" value="Unassembled WGS sequence"/>
</dbReference>
<dbReference type="Pfam" id="PF11376">
    <property type="entry name" value="DUF3179"/>
    <property type="match status" value="1"/>
</dbReference>
<keyword evidence="1" id="KW-0732">Signal</keyword>
<dbReference type="EMBL" id="WPHG01000002">
    <property type="protein sequence ID" value="MVA97205.1"/>
    <property type="molecule type" value="Genomic_DNA"/>
</dbReference>
<organism evidence="2 3">
    <name type="scientific">Nitratireductor arenosus</name>
    <dbReference type="NCBI Taxonomy" id="2682096"/>
    <lineage>
        <taxon>Bacteria</taxon>
        <taxon>Pseudomonadati</taxon>
        <taxon>Pseudomonadota</taxon>
        <taxon>Alphaproteobacteria</taxon>
        <taxon>Hyphomicrobiales</taxon>
        <taxon>Phyllobacteriaceae</taxon>
        <taxon>Nitratireductor</taxon>
    </lineage>
</organism>
<evidence type="ECO:0000313" key="2">
    <source>
        <dbReference type="EMBL" id="MVA97205.1"/>
    </source>
</evidence>
<evidence type="ECO:0000256" key="1">
    <source>
        <dbReference type="SAM" id="SignalP"/>
    </source>
</evidence>
<keyword evidence="3" id="KW-1185">Reference proteome</keyword>
<dbReference type="RefSeq" id="WP_156712185.1">
    <property type="nucleotide sequence ID" value="NZ_WPHG01000002.1"/>
</dbReference>
<name>A0A844QD83_9HYPH</name>
<accession>A0A844QD83</accession>
<gene>
    <name evidence="2" type="ORF">GN330_08085</name>
</gene>
<feature type="chain" id="PRO_5033060401" evidence="1">
    <location>
        <begin position="24"/>
        <end position="324"/>
    </location>
</feature>
<feature type="signal peptide" evidence="1">
    <location>
        <begin position="1"/>
        <end position="23"/>
    </location>
</feature>
<reference evidence="2 3" key="1">
    <citation type="submission" date="2019-12" db="EMBL/GenBank/DDBJ databases">
        <title>Nitratireductor arenosus sp. nov., Isolated from sea sand, Jeju island, South Korea.</title>
        <authorList>
            <person name="Kim W."/>
        </authorList>
    </citation>
    <scope>NUCLEOTIDE SEQUENCE [LARGE SCALE GENOMIC DNA]</scope>
    <source>
        <strain evidence="2 3">CAU 1489</strain>
    </source>
</reference>
<sequence>MKFLCKLVFVCLAGLAATMAARADPDRWAREGWKTDFSRSTIDFNEILSGGPPRDGIPSIDDPKFAPAATIATVGDREPVIRLALGDEIRAYPLQVLTWHEIVNDEIGGVPVAVTYCPLCNAAIVFDRRLDGRTLEFGTTGKLRNSDLVMYDRRTESWWQQFTGEAIVGELTGRTLELLPSRIVAFESFRRENPDAPVLVPNDPGLRAYGRNPYAGYDSAARPFLYRGDLPDNISAMARVVVVRTDAEPIIVSLKRVREQGFERDGYDIRYLDGVASALDRSAIAEGRNVGTVRVTRNGEDVAHDITFAFVAHAFHPEIEIVAE</sequence>
<protein>
    <submittedName>
        <fullName evidence="2">DUF3179 domain-containing protein</fullName>
    </submittedName>
</protein>
<proteinExistence type="predicted"/>
<dbReference type="InterPro" id="IPR021516">
    <property type="entry name" value="DUF3179"/>
</dbReference>
<evidence type="ECO:0000313" key="3">
    <source>
        <dbReference type="Proteomes" id="UP000463224"/>
    </source>
</evidence>
<dbReference type="AlphaFoldDB" id="A0A844QD83"/>